<feature type="region of interest" description="Disordered" evidence="1">
    <location>
        <begin position="1"/>
        <end position="31"/>
    </location>
</feature>
<feature type="compositionally biased region" description="Basic residues" evidence="1">
    <location>
        <begin position="1"/>
        <end position="12"/>
    </location>
</feature>
<evidence type="ECO:0000256" key="1">
    <source>
        <dbReference type="SAM" id="MobiDB-lite"/>
    </source>
</evidence>
<proteinExistence type="predicted"/>
<protein>
    <submittedName>
        <fullName evidence="2">Uncharacterized protein</fullName>
    </submittedName>
</protein>
<reference evidence="2" key="1">
    <citation type="submission" date="2016-12" db="EMBL/GenBank/DDBJ databases">
        <authorList>
            <person name="Moulin L."/>
        </authorList>
    </citation>
    <scope>NUCLEOTIDE SEQUENCE [LARGE SCALE GENOMIC DNA]</scope>
    <source>
        <strain evidence="2">STM 7183</strain>
    </source>
</reference>
<evidence type="ECO:0000313" key="2">
    <source>
        <dbReference type="EMBL" id="SIT46228.1"/>
    </source>
</evidence>
<organism evidence="2 3">
    <name type="scientific">Paraburkholderia piptadeniae</name>
    <dbReference type="NCBI Taxonomy" id="1701573"/>
    <lineage>
        <taxon>Bacteria</taxon>
        <taxon>Pseudomonadati</taxon>
        <taxon>Pseudomonadota</taxon>
        <taxon>Betaproteobacteria</taxon>
        <taxon>Burkholderiales</taxon>
        <taxon>Burkholderiaceae</taxon>
        <taxon>Paraburkholderia</taxon>
    </lineage>
</organism>
<dbReference type="EMBL" id="CYGY02000050">
    <property type="protein sequence ID" value="SIT46228.1"/>
    <property type="molecule type" value="Genomic_DNA"/>
</dbReference>
<feature type="compositionally biased region" description="Basic and acidic residues" evidence="1">
    <location>
        <begin position="13"/>
        <end position="27"/>
    </location>
</feature>
<gene>
    <name evidence="2" type="ORF">BN2476_500111</name>
</gene>
<sequence>MRRELHRRARWTGRREARAATARDGDRNSPAFTFPVRRNIAAISKATLHVLDGFNPQMEA</sequence>
<keyword evidence="3" id="KW-1185">Reference proteome</keyword>
<dbReference type="Proteomes" id="UP000195569">
    <property type="component" value="Unassembled WGS sequence"/>
</dbReference>
<evidence type="ECO:0000313" key="3">
    <source>
        <dbReference type="Proteomes" id="UP000195569"/>
    </source>
</evidence>
<accession>A0A1N7SFP6</accession>
<dbReference type="AlphaFoldDB" id="A0A1N7SFP6"/>
<name>A0A1N7SFP6_9BURK</name>
<comment type="caution">
    <text evidence="2">The sequence shown here is derived from an EMBL/GenBank/DDBJ whole genome shotgun (WGS) entry which is preliminary data.</text>
</comment>